<dbReference type="EMBL" id="JAAXLS010000002">
    <property type="protein sequence ID" value="NKQ52261.1"/>
    <property type="molecule type" value="Genomic_DNA"/>
</dbReference>
<evidence type="ECO:0000256" key="4">
    <source>
        <dbReference type="ARBA" id="ARBA00022630"/>
    </source>
</evidence>
<proteinExistence type="inferred from homology"/>
<keyword evidence="6 8" id="KW-0560">Oxidoreductase</keyword>
<evidence type="ECO:0000256" key="2">
    <source>
        <dbReference type="ARBA" id="ARBA00004777"/>
    </source>
</evidence>
<dbReference type="PANTHER" id="PTHR45754">
    <property type="entry name" value="METHYLENETETRAHYDROFOLATE REDUCTASE"/>
    <property type="match status" value="1"/>
</dbReference>
<comment type="similarity">
    <text evidence="3 8">Belongs to the methylenetetrahydrofolate reductase family.</text>
</comment>
<protein>
    <recommendedName>
        <fullName evidence="8">Methylenetetrahydrofolate reductase</fullName>
    </recommendedName>
</protein>
<dbReference type="Gene3D" id="3.20.20.220">
    <property type="match status" value="1"/>
</dbReference>
<comment type="pathway">
    <text evidence="2 8">One-carbon metabolism; tetrahydrofolate interconversion.</text>
</comment>
<reference evidence="9 10" key="1">
    <citation type="submission" date="2020-04" db="EMBL/GenBank/DDBJ databases">
        <title>Novel species.</title>
        <authorList>
            <person name="Teo W.F.A."/>
            <person name="Lipun K."/>
            <person name="Srisuk N."/>
            <person name="Duangmal K."/>
        </authorList>
    </citation>
    <scope>NUCLEOTIDE SEQUENCE [LARGE SCALE GENOMIC DNA]</scope>
    <source>
        <strain evidence="9 10">K13G38</strain>
    </source>
</reference>
<gene>
    <name evidence="9" type="ORF">HFP15_05140</name>
</gene>
<dbReference type="Proteomes" id="UP000715441">
    <property type="component" value="Unassembled WGS sequence"/>
</dbReference>
<dbReference type="Pfam" id="PF02219">
    <property type="entry name" value="MTHFR"/>
    <property type="match status" value="1"/>
</dbReference>
<keyword evidence="5 8" id="KW-0274">FAD</keyword>
<organism evidence="9 10">
    <name type="scientific">Amycolatopsis acididurans</name>
    <dbReference type="NCBI Taxonomy" id="2724524"/>
    <lineage>
        <taxon>Bacteria</taxon>
        <taxon>Bacillati</taxon>
        <taxon>Actinomycetota</taxon>
        <taxon>Actinomycetes</taxon>
        <taxon>Pseudonocardiales</taxon>
        <taxon>Pseudonocardiaceae</taxon>
        <taxon>Amycolatopsis</taxon>
    </lineage>
</organism>
<evidence type="ECO:0000256" key="5">
    <source>
        <dbReference type="ARBA" id="ARBA00022827"/>
    </source>
</evidence>
<accession>A0ABX1J1W8</accession>
<dbReference type="InterPro" id="IPR029041">
    <property type="entry name" value="FAD-linked_oxidoreductase-like"/>
</dbReference>
<keyword evidence="4 8" id="KW-0285">Flavoprotein</keyword>
<comment type="cofactor">
    <cofactor evidence="1 8">
        <name>FAD</name>
        <dbReference type="ChEBI" id="CHEBI:57692"/>
    </cofactor>
</comment>
<sequence length="266" mass="28732">MGYEVMPFKGTRENVLRHVPRTVPLTVTASPQKGLSATVKLAAELAGAGYRVAPHLSARLTRDKAELQDFLGILSAAGISSLFVVGGDGDDCGAYKTAHELLVDIHESGFVFGDIGIAGYPEGHPLIGEPDLTRALSDKAPLAHHITTQMCFDIKRIRSWAAALPERGVHLPVRIGIPGAVSRQKLMRIAGAIGLGDSARFLRKQQQLLWRFFLPGGYNPGKIVRSVAADIGRSPNIAGFHVFTFNDLGGTERWRQSLLRRAPATP</sequence>
<dbReference type="SUPFAM" id="SSF51730">
    <property type="entry name" value="FAD-linked oxidoreductase"/>
    <property type="match status" value="1"/>
</dbReference>
<comment type="caution">
    <text evidence="9">The sequence shown here is derived from an EMBL/GenBank/DDBJ whole genome shotgun (WGS) entry which is preliminary data.</text>
</comment>
<dbReference type="PANTHER" id="PTHR45754:SF3">
    <property type="entry name" value="METHYLENETETRAHYDROFOLATE REDUCTASE (NADPH)"/>
    <property type="match status" value="1"/>
</dbReference>
<keyword evidence="10" id="KW-1185">Reference proteome</keyword>
<evidence type="ECO:0000256" key="8">
    <source>
        <dbReference type="RuleBase" id="RU003862"/>
    </source>
</evidence>
<evidence type="ECO:0000256" key="6">
    <source>
        <dbReference type="ARBA" id="ARBA00023002"/>
    </source>
</evidence>
<evidence type="ECO:0000313" key="9">
    <source>
        <dbReference type="EMBL" id="NKQ52261.1"/>
    </source>
</evidence>
<evidence type="ECO:0000256" key="1">
    <source>
        <dbReference type="ARBA" id="ARBA00001974"/>
    </source>
</evidence>
<name>A0ABX1J1W8_9PSEU</name>
<dbReference type="InterPro" id="IPR003171">
    <property type="entry name" value="Mehydrof_redctse-like"/>
</dbReference>
<evidence type="ECO:0000256" key="3">
    <source>
        <dbReference type="ARBA" id="ARBA00006743"/>
    </source>
</evidence>
<evidence type="ECO:0000313" key="10">
    <source>
        <dbReference type="Proteomes" id="UP000715441"/>
    </source>
</evidence>
<evidence type="ECO:0000256" key="7">
    <source>
        <dbReference type="ARBA" id="ARBA00048628"/>
    </source>
</evidence>
<comment type="catalytic activity">
    <reaction evidence="7">
        <text>(6S)-5-methyl-5,6,7,8-tetrahydrofolate + NAD(+) = (6R)-5,10-methylene-5,6,7,8-tetrahydrofolate + NADH + H(+)</text>
        <dbReference type="Rhea" id="RHEA:19821"/>
        <dbReference type="ChEBI" id="CHEBI:15378"/>
        <dbReference type="ChEBI" id="CHEBI:15636"/>
        <dbReference type="ChEBI" id="CHEBI:18608"/>
        <dbReference type="ChEBI" id="CHEBI:57540"/>
        <dbReference type="ChEBI" id="CHEBI:57945"/>
        <dbReference type="EC" id="1.5.1.54"/>
    </reaction>
    <physiologicalReaction direction="right-to-left" evidence="7">
        <dbReference type="Rhea" id="RHEA:19823"/>
    </physiologicalReaction>
</comment>